<dbReference type="Gene3D" id="3.60.21.10">
    <property type="match status" value="1"/>
</dbReference>
<dbReference type="RefSeq" id="WP_171973611.1">
    <property type="nucleotide sequence ID" value="NZ_BAABKE010000002.1"/>
</dbReference>
<accession>A0ABP9MJQ5</accession>
<dbReference type="PANTHER" id="PTHR11575:SF6">
    <property type="entry name" value="2',3'-CYCLIC-NUCLEOTIDE 2'-PHOSPHODIESTERASE_3'-NUCLEOTIDASE"/>
    <property type="match status" value="1"/>
</dbReference>
<evidence type="ECO:0000256" key="3">
    <source>
        <dbReference type="RuleBase" id="RU362119"/>
    </source>
</evidence>
<comment type="similarity">
    <text evidence="1 3">Belongs to the 5'-nucleotidase family.</text>
</comment>
<dbReference type="Pfam" id="PF02872">
    <property type="entry name" value="5_nucleotid_C"/>
    <property type="match status" value="1"/>
</dbReference>
<reference evidence="7" key="1">
    <citation type="journal article" date="2019" name="Int. J. Syst. Evol. Microbiol.">
        <title>The Global Catalogue of Microorganisms (GCM) 10K type strain sequencing project: providing services to taxonomists for standard genome sequencing and annotation.</title>
        <authorList>
            <consortium name="The Broad Institute Genomics Platform"/>
            <consortium name="The Broad Institute Genome Sequencing Center for Infectious Disease"/>
            <person name="Wu L."/>
            <person name="Ma J."/>
        </authorList>
    </citation>
    <scope>NUCLEOTIDE SEQUENCE [LARGE SCALE GENOMIC DNA]</scope>
    <source>
        <strain evidence="7">JCM 18424</strain>
    </source>
</reference>
<dbReference type="Gene3D" id="3.90.780.10">
    <property type="entry name" value="5'-Nucleotidase, C-terminal domain"/>
    <property type="match status" value="1"/>
</dbReference>
<dbReference type="InterPro" id="IPR006179">
    <property type="entry name" value="5_nucleotidase/apyrase"/>
</dbReference>
<dbReference type="PROSITE" id="PS00786">
    <property type="entry name" value="5_NUCLEOTIDASE_2"/>
    <property type="match status" value="1"/>
</dbReference>
<dbReference type="InterPro" id="IPR029052">
    <property type="entry name" value="Metallo-depent_PP-like"/>
</dbReference>
<dbReference type="EMBL" id="BAABKE010000002">
    <property type="protein sequence ID" value="GAA5096516.1"/>
    <property type="molecule type" value="Genomic_DNA"/>
</dbReference>
<keyword evidence="3" id="KW-0547">Nucleotide-binding</keyword>
<evidence type="ECO:0000259" key="5">
    <source>
        <dbReference type="Pfam" id="PF02872"/>
    </source>
</evidence>
<dbReference type="SUPFAM" id="SSF55816">
    <property type="entry name" value="5'-nucleotidase (syn. UDP-sugar hydrolase), C-terminal domain"/>
    <property type="match status" value="1"/>
</dbReference>
<dbReference type="InterPro" id="IPR036907">
    <property type="entry name" value="5'-Nucleotdase_C_sf"/>
</dbReference>
<protein>
    <submittedName>
        <fullName evidence="6">2',3'-cyclic-nucleotide 2'-phosphodiesterase</fullName>
    </submittedName>
</protein>
<dbReference type="PANTHER" id="PTHR11575">
    <property type="entry name" value="5'-NUCLEOTIDASE-RELATED"/>
    <property type="match status" value="1"/>
</dbReference>
<gene>
    <name evidence="6" type="primary">cpdB</name>
    <name evidence="6" type="ORF">GCM10023338_06990</name>
</gene>
<name>A0ABP9MJQ5_9GAMM</name>
<keyword evidence="2" id="KW-0732">Signal</keyword>
<dbReference type="InterPro" id="IPR004843">
    <property type="entry name" value="Calcineurin-like_PHP"/>
</dbReference>
<evidence type="ECO:0000313" key="6">
    <source>
        <dbReference type="EMBL" id="GAA5096516.1"/>
    </source>
</evidence>
<organism evidence="6 7">
    <name type="scientific">Wohlfahrtiimonas larvae</name>
    <dbReference type="NCBI Taxonomy" id="1157986"/>
    <lineage>
        <taxon>Bacteria</taxon>
        <taxon>Pseudomonadati</taxon>
        <taxon>Pseudomonadota</taxon>
        <taxon>Gammaproteobacteria</taxon>
        <taxon>Cardiobacteriales</taxon>
        <taxon>Ignatzschineriaceae</taxon>
        <taxon>Wohlfahrtiimonas</taxon>
    </lineage>
</organism>
<dbReference type="InterPro" id="IPR008334">
    <property type="entry name" value="5'-Nucleotdase_C"/>
</dbReference>
<sequence>MNKQRAQLKILATTDLHAHVTNYDYYRDDVLADFGLMGLADVIQDIRANYPNTLLVDNGDFLQGNPIGNYLRDYSLENMHPMVRIMNELKYDVGTLGNHEFDFGIEFLEKMMNDIQYPIVNANIINGHNKPWIQPYVILDKAIILDSGEVKTMKIGVIGALPPQVTMWNHKIFADYAKDHEELYVEDIIETITSTIPKIKVEGADLIIVLAHSGFATRPYELGAENVIQFLAEIKDIDVIVAGHAHSTFPDDEYHFDLPIVMAGSFGQYLGVIDFDLEYCDQKWGIIQGSASLIENQQREQFQSLLFRLIEPAHELAKERMNAPIGENQTLFSSSLSLIQDDACTQLVADAQLWYAKQLLHELGQAEYSDLPLLSAVPAFKVGGRKNAPYDFTWIEKGVFTFKNVADLYPFNNQLALIKVTGKELKEWLECANSIYHQIHEHNEEQYLINWESHRGYNRDVIKGGLSYRVDARHPRRYNGDCMLINPDSERIFDLTYKGEPVLSDAEFMLATNQYRAYSGKFPGSGEAKVVALSSDEIPAIIELYLQNIVQGSGVVNVVAERNWSLFMGKANNVIYETSPTSQDFDYIIGNNPKVTFSGLYDAQKFALYKIRSYIL</sequence>
<comment type="caution">
    <text evidence="6">The sequence shown here is derived from an EMBL/GenBank/DDBJ whole genome shotgun (WGS) entry which is preliminary data.</text>
</comment>
<evidence type="ECO:0000313" key="7">
    <source>
        <dbReference type="Proteomes" id="UP001500631"/>
    </source>
</evidence>
<evidence type="ECO:0000256" key="2">
    <source>
        <dbReference type="ARBA" id="ARBA00022729"/>
    </source>
</evidence>
<dbReference type="PROSITE" id="PS00785">
    <property type="entry name" value="5_NUCLEOTIDASE_1"/>
    <property type="match status" value="1"/>
</dbReference>
<evidence type="ECO:0000259" key="4">
    <source>
        <dbReference type="Pfam" id="PF00149"/>
    </source>
</evidence>
<keyword evidence="7" id="KW-1185">Reference proteome</keyword>
<dbReference type="SUPFAM" id="SSF56300">
    <property type="entry name" value="Metallo-dependent phosphatases"/>
    <property type="match status" value="1"/>
</dbReference>
<evidence type="ECO:0000256" key="1">
    <source>
        <dbReference type="ARBA" id="ARBA00006654"/>
    </source>
</evidence>
<feature type="domain" description="Calcineurin-like phosphoesterase" evidence="4">
    <location>
        <begin position="8"/>
        <end position="247"/>
    </location>
</feature>
<dbReference type="Pfam" id="PF00149">
    <property type="entry name" value="Metallophos"/>
    <property type="match status" value="1"/>
</dbReference>
<dbReference type="PRINTS" id="PR01607">
    <property type="entry name" value="APYRASEFAMLY"/>
</dbReference>
<feature type="domain" description="5'-Nucleotidase C-terminal" evidence="5">
    <location>
        <begin position="339"/>
        <end position="520"/>
    </location>
</feature>
<dbReference type="Proteomes" id="UP001500631">
    <property type="component" value="Unassembled WGS sequence"/>
</dbReference>
<proteinExistence type="inferred from homology"/>
<dbReference type="InterPro" id="IPR006146">
    <property type="entry name" value="5'-Nucleotdase_CS"/>
</dbReference>
<dbReference type="NCBIfam" id="NF006938">
    <property type="entry name" value="PRK09420.1"/>
    <property type="match status" value="1"/>
</dbReference>
<keyword evidence="3" id="KW-0378">Hydrolase</keyword>